<evidence type="ECO:0000313" key="2">
    <source>
        <dbReference type="Proteomes" id="UP001055879"/>
    </source>
</evidence>
<dbReference type="EMBL" id="CM042061">
    <property type="protein sequence ID" value="KAI3673541.1"/>
    <property type="molecule type" value="Genomic_DNA"/>
</dbReference>
<protein>
    <submittedName>
        <fullName evidence="1">Uncharacterized protein</fullName>
    </submittedName>
</protein>
<reference evidence="2" key="1">
    <citation type="journal article" date="2022" name="Mol. Ecol. Resour.">
        <title>The genomes of chicory, endive, great burdock and yacon provide insights into Asteraceae palaeo-polyploidization history and plant inulin production.</title>
        <authorList>
            <person name="Fan W."/>
            <person name="Wang S."/>
            <person name="Wang H."/>
            <person name="Wang A."/>
            <person name="Jiang F."/>
            <person name="Liu H."/>
            <person name="Zhao H."/>
            <person name="Xu D."/>
            <person name="Zhang Y."/>
        </authorList>
    </citation>
    <scope>NUCLEOTIDE SEQUENCE [LARGE SCALE GENOMIC DNA]</scope>
    <source>
        <strain evidence="2">cv. Niubang</strain>
    </source>
</reference>
<evidence type="ECO:0000313" key="1">
    <source>
        <dbReference type="EMBL" id="KAI3673541.1"/>
    </source>
</evidence>
<name>A0ACB8XTM5_ARCLA</name>
<keyword evidence="2" id="KW-1185">Reference proteome</keyword>
<organism evidence="1 2">
    <name type="scientific">Arctium lappa</name>
    <name type="common">Greater burdock</name>
    <name type="synonym">Lappa major</name>
    <dbReference type="NCBI Taxonomy" id="4217"/>
    <lineage>
        <taxon>Eukaryota</taxon>
        <taxon>Viridiplantae</taxon>
        <taxon>Streptophyta</taxon>
        <taxon>Embryophyta</taxon>
        <taxon>Tracheophyta</taxon>
        <taxon>Spermatophyta</taxon>
        <taxon>Magnoliopsida</taxon>
        <taxon>eudicotyledons</taxon>
        <taxon>Gunneridae</taxon>
        <taxon>Pentapetalae</taxon>
        <taxon>asterids</taxon>
        <taxon>campanulids</taxon>
        <taxon>Asterales</taxon>
        <taxon>Asteraceae</taxon>
        <taxon>Carduoideae</taxon>
        <taxon>Cardueae</taxon>
        <taxon>Arctiinae</taxon>
        <taxon>Arctium</taxon>
    </lineage>
</organism>
<gene>
    <name evidence="1" type="ORF">L6452_39664</name>
</gene>
<accession>A0ACB8XTM5</accession>
<proteinExistence type="predicted"/>
<dbReference type="Proteomes" id="UP001055879">
    <property type="component" value="Linkage Group LG15"/>
</dbReference>
<sequence>MQDITLIYKHVEGIFVIDWTQGTLAVDDSYPYSSATDSDHIKRSWRNELAVVTEIFRLDSAFILEVQITHSSEGSPLPYQEQKWGKRHENRSIFELQYVQAEYHLELEKYAYGRRYLKDPNEKPKDYVAAATASA</sequence>
<reference evidence="1 2" key="2">
    <citation type="journal article" date="2022" name="Mol. Ecol. Resour.">
        <title>The genomes of chicory, endive, great burdock and yacon provide insights into Asteraceae paleo-polyploidization history and plant inulin production.</title>
        <authorList>
            <person name="Fan W."/>
            <person name="Wang S."/>
            <person name="Wang H."/>
            <person name="Wang A."/>
            <person name="Jiang F."/>
            <person name="Liu H."/>
            <person name="Zhao H."/>
            <person name="Xu D."/>
            <person name="Zhang Y."/>
        </authorList>
    </citation>
    <scope>NUCLEOTIDE SEQUENCE [LARGE SCALE GENOMIC DNA]</scope>
    <source>
        <strain evidence="2">cv. Niubang</strain>
    </source>
</reference>
<comment type="caution">
    <text evidence="1">The sequence shown here is derived from an EMBL/GenBank/DDBJ whole genome shotgun (WGS) entry which is preliminary data.</text>
</comment>